<accession>A0ACD3AMD4</accession>
<protein>
    <submittedName>
        <fullName evidence="1">Uncharacterized protein</fullName>
    </submittedName>
</protein>
<reference evidence="1 2" key="1">
    <citation type="journal article" date="2019" name="Nat. Ecol. Evol.">
        <title>Megaphylogeny resolves global patterns of mushroom evolution.</title>
        <authorList>
            <person name="Varga T."/>
            <person name="Krizsan K."/>
            <person name="Foldi C."/>
            <person name="Dima B."/>
            <person name="Sanchez-Garcia M."/>
            <person name="Sanchez-Ramirez S."/>
            <person name="Szollosi G.J."/>
            <person name="Szarkandi J.G."/>
            <person name="Papp V."/>
            <person name="Albert L."/>
            <person name="Andreopoulos W."/>
            <person name="Angelini C."/>
            <person name="Antonin V."/>
            <person name="Barry K.W."/>
            <person name="Bougher N.L."/>
            <person name="Buchanan P."/>
            <person name="Buyck B."/>
            <person name="Bense V."/>
            <person name="Catcheside P."/>
            <person name="Chovatia M."/>
            <person name="Cooper J."/>
            <person name="Damon W."/>
            <person name="Desjardin D."/>
            <person name="Finy P."/>
            <person name="Geml J."/>
            <person name="Haridas S."/>
            <person name="Hughes K."/>
            <person name="Justo A."/>
            <person name="Karasinski D."/>
            <person name="Kautmanova I."/>
            <person name="Kiss B."/>
            <person name="Kocsube S."/>
            <person name="Kotiranta H."/>
            <person name="LaButti K.M."/>
            <person name="Lechner B.E."/>
            <person name="Liimatainen K."/>
            <person name="Lipzen A."/>
            <person name="Lukacs Z."/>
            <person name="Mihaltcheva S."/>
            <person name="Morgado L.N."/>
            <person name="Niskanen T."/>
            <person name="Noordeloos M.E."/>
            <person name="Ohm R.A."/>
            <person name="Ortiz-Santana B."/>
            <person name="Ovrebo C."/>
            <person name="Racz N."/>
            <person name="Riley R."/>
            <person name="Savchenko A."/>
            <person name="Shiryaev A."/>
            <person name="Soop K."/>
            <person name="Spirin V."/>
            <person name="Szebenyi C."/>
            <person name="Tomsovsky M."/>
            <person name="Tulloss R.E."/>
            <person name="Uehling J."/>
            <person name="Grigoriev I.V."/>
            <person name="Vagvolgyi C."/>
            <person name="Papp T."/>
            <person name="Martin F.M."/>
            <person name="Miettinen O."/>
            <person name="Hibbett D.S."/>
            <person name="Nagy L.G."/>
        </authorList>
    </citation>
    <scope>NUCLEOTIDE SEQUENCE [LARGE SCALE GENOMIC DNA]</scope>
    <source>
        <strain evidence="1 2">NL-1719</strain>
    </source>
</reference>
<evidence type="ECO:0000313" key="1">
    <source>
        <dbReference type="EMBL" id="TFK67083.1"/>
    </source>
</evidence>
<evidence type="ECO:0000313" key="2">
    <source>
        <dbReference type="Proteomes" id="UP000308600"/>
    </source>
</evidence>
<dbReference type="EMBL" id="ML208386">
    <property type="protein sequence ID" value="TFK67083.1"/>
    <property type="molecule type" value="Genomic_DNA"/>
</dbReference>
<name>A0ACD3AMD4_9AGAR</name>
<gene>
    <name evidence="1" type="ORF">BDN72DRAFT_115715</name>
</gene>
<proteinExistence type="predicted"/>
<sequence>MSRIAHRSALFEANPHFSSSPDALNLANLKAEHHASRLIIFVHSALTLVPLIATTGSLLGGMAGRYLHGSDQATISSTTPTSAIPECITTTSTISVESPQTLQYVLSAIVTIAVFSFTVAIIIKRGRLRQSIEVEVQQRGSSIYAVVPEPKLEESSKEKGRSRFIGRLPESPPLPPSQPPTPPSPSPPNQPTPPTPPQSSEDDTNDNSDERDEEPSFPPPSGPPPPPPPDDDGNDDDPDSNHHNNRPFVPGGLMLACLFFVIIVQIVAFIAMRRQESISSVVVQGIREFVPALMRVDWVKAFNEGKESVLTEGWGALVKECYERRREELKNLGTRIRTNSTHSSNSLGLSTISTTTVQNQGQVQFTETQSSYATQHIPSFAGITINSSPAVTVLPSQVNTNMPRTVNVIKSSTVSASAEVVSESSSSSSSTSAPIASITPFIAGSVIVVGLGAPEVWEAPMRTAALIMIAVFFALAYSVGRYLESSSSVPVPIGMPGSFEGGFVGEDSDSERSREDGGDEAGEELRSVVSSSLITSFTTAPEMFEESGIGRIVSGDGDDEATVIAPANKNSRSCHLDCGKSSRSDKKSLNRLQFEEIRGVNAPVLVYSCVPQDVGDVKKVLRPIGNGNRSKYSRLQDHNEIDKVHQDDVDPSRATTSSQAPKSRWSQDHELFEPAKVSTPRHVREERAMKDAKRKGKAPVRTAVVDDTPRVQTNQLRKRDIARDIFTFKTDRMENAKSSSPEASSSEPKARLRDLRRTSDNFENKGAPKADPFQDRFGFARSPISDDRHTQFDWVREDTNESRNVQGLLPSPSLKSCSSSSSESDFFKNFKPTKTSTPPPRPKGWKRGVEPRSLKEAILEGVDVNMLDEGSQEWIFEPACGTVPVRRETVVTRQDTVTTSTSSDGPTESVSSCGVTTLIRDVRSQSVPSSQVPDQEDEDRYDFNPPGMSTPMFHQGITIRGTPHPKRCKPNSTLDSAPVRLGVLGYWTEWERDEGDEHDSPRNRDRQPAVPIQHPDDGPTNTGSSPEITPSTNELDSQSTPSARIVNQARKPKRAATPAPHRRTGLRSRSVEFTSIVGLTPIRRNLFGSSASWERDEGEGDQSVRKDVEGEGSGHRSETGEKSDEEEVEMPRGAPSVGMSKVFSVSIGDDLKSPGTQVRFKASPTIIPLPPKVESSSPSPEPVQIPGYRSPPKPLYTPCPLRPYPVQTLATAIGIRTGTVAGPRKAKPQRLWTSQDVKVREQKGKLLKRVADVFDISLPLAPQEEEPVDTVEEPKDEVDSVQDVGRGGRQLDASKMFETEEQAKSTPSIIPPFKKASSRKESPASKAKMNRSSPLPPDPTPRPPTHGPIEASGTSGSTDLKSSTDIKPRTLWDRSKLASLRAQLAKMRAESKSQKSGPLFRKVGKIFDRSVLPSVTEHQEKVVGDEKVQDIQEEKVDGSQKRTRVYRGLKERLARTFGRRSVPSDWLSIRVDRDKSIRPVVISLPVDQTLDAKSGSMLTSTRRRTGLSRESSTPEWDFSDQD</sequence>
<keyword evidence="2" id="KW-1185">Reference proteome</keyword>
<dbReference type="Proteomes" id="UP000308600">
    <property type="component" value="Unassembled WGS sequence"/>
</dbReference>
<organism evidence="1 2">
    <name type="scientific">Pluteus cervinus</name>
    <dbReference type="NCBI Taxonomy" id="181527"/>
    <lineage>
        <taxon>Eukaryota</taxon>
        <taxon>Fungi</taxon>
        <taxon>Dikarya</taxon>
        <taxon>Basidiomycota</taxon>
        <taxon>Agaricomycotina</taxon>
        <taxon>Agaricomycetes</taxon>
        <taxon>Agaricomycetidae</taxon>
        <taxon>Agaricales</taxon>
        <taxon>Pluteineae</taxon>
        <taxon>Pluteaceae</taxon>
        <taxon>Pluteus</taxon>
    </lineage>
</organism>